<dbReference type="EMBL" id="JAVDQD010000005">
    <property type="protein sequence ID" value="MDR6240814.1"/>
    <property type="molecule type" value="Genomic_DNA"/>
</dbReference>
<comment type="caution">
    <text evidence="1">The sequence shown here is derived from an EMBL/GenBank/DDBJ whole genome shotgun (WGS) entry which is preliminary data.</text>
</comment>
<reference evidence="1" key="1">
    <citation type="submission" date="2023-07" db="EMBL/GenBank/DDBJ databases">
        <title>Genomic Encyclopedia of Type Strains, Phase IV (KMG-IV): sequencing the most valuable type-strain genomes for metagenomic binning, comparative biology and taxonomic classification.</title>
        <authorList>
            <person name="Goeker M."/>
        </authorList>
    </citation>
    <scope>NUCLEOTIDE SEQUENCE</scope>
    <source>
        <strain evidence="1">DSM 26174</strain>
    </source>
</reference>
<accession>A0AAE3XSL7</accession>
<organism evidence="1 2">
    <name type="scientific">Aureibacter tunicatorum</name>
    <dbReference type="NCBI Taxonomy" id="866807"/>
    <lineage>
        <taxon>Bacteria</taxon>
        <taxon>Pseudomonadati</taxon>
        <taxon>Bacteroidota</taxon>
        <taxon>Cytophagia</taxon>
        <taxon>Cytophagales</taxon>
        <taxon>Persicobacteraceae</taxon>
        <taxon>Aureibacter</taxon>
    </lineage>
</organism>
<keyword evidence="2" id="KW-1185">Reference proteome</keyword>
<protein>
    <submittedName>
        <fullName evidence="1">Uncharacterized protein</fullName>
    </submittedName>
</protein>
<sequence length="109" mass="12689">MRRKKVNWQVCTKIERNMTIEFIKDAIDKSSGYIFNHSMFSDLDLSICIEIEERDVHDLLLEFSKLLEVNTKNMDQINSNSSKDMFVYLQISFLKGKGDLINKIPDVPG</sequence>
<proteinExistence type="predicted"/>
<dbReference type="AlphaFoldDB" id="A0AAE3XSL7"/>
<name>A0AAE3XSL7_9BACT</name>
<gene>
    <name evidence="1" type="ORF">HNQ88_003890</name>
</gene>
<evidence type="ECO:0000313" key="1">
    <source>
        <dbReference type="EMBL" id="MDR6240814.1"/>
    </source>
</evidence>
<dbReference type="Proteomes" id="UP001185092">
    <property type="component" value="Unassembled WGS sequence"/>
</dbReference>
<evidence type="ECO:0000313" key="2">
    <source>
        <dbReference type="Proteomes" id="UP001185092"/>
    </source>
</evidence>
<dbReference type="RefSeq" id="WP_309941087.1">
    <property type="nucleotide sequence ID" value="NZ_AP025306.1"/>
</dbReference>